<dbReference type="GO" id="GO:0032259">
    <property type="term" value="P:methylation"/>
    <property type="evidence" value="ECO:0007669"/>
    <property type="project" value="UniProtKB-KW"/>
</dbReference>
<organism evidence="4 5">
    <name type="scientific">SAR324 cluster bacterium</name>
    <dbReference type="NCBI Taxonomy" id="2024889"/>
    <lineage>
        <taxon>Bacteria</taxon>
        <taxon>Deltaproteobacteria</taxon>
        <taxon>SAR324 cluster</taxon>
    </lineage>
</organism>
<keyword evidence="3" id="KW-0808">Transferase</keyword>
<dbReference type="GO" id="GO:0015948">
    <property type="term" value="P:methanogenesis"/>
    <property type="evidence" value="ECO:0007669"/>
    <property type="project" value="InterPro"/>
</dbReference>
<evidence type="ECO:0000256" key="3">
    <source>
        <dbReference type="ARBA" id="ARBA00022679"/>
    </source>
</evidence>
<accession>A0A432GNA1</accession>
<keyword evidence="2" id="KW-0489">Methyltransferase</keyword>
<dbReference type="Proteomes" id="UP000287719">
    <property type="component" value="Unassembled WGS sequence"/>
</dbReference>
<dbReference type="EMBL" id="QNZJ01000247">
    <property type="protein sequence ID" value="RTZ84856.1"/>
    <property type="molecule type" value="Genomic_DNA"/>
</dbReference>
<dbReference type="InterPro" id="IPR038601">
    <property type="entry name" value="MttB-like_sf"/>
</dbReference>
<comment type="similarity">
    <text evidence="1">Belongs to the trimethylamine methyltransferase family.</text>
</comment>
<proteinExistence type="inferred from homology"/>
<evidence type="ECO:0000256" key="1">
    <source>
        <dbReference type="ARBA" id="ARBA00007137"/>
    </source>
</evidence>
<dbReference type="GO" id="GO:0008168">
    <property type="term" value="F:methyltransferase activity"/>
    <property type="evidence" value="ECO:0007669"/>
    <property type="project" value="UniProtKB-KW"/>
</dbReference>
<dbReference type="AlphaFoldDB" id="A0A432GNA1"/>
<evidence type="ECO:0000313" key="4">
    <source>
        <dbReference type="EMBL" id="RTZ84856.1"/>
    </source>
</evidence>
<protein>
    <submittedName>
        <fullName evidence="4">Uncharacterized protein</fullName>
    </submittedName>
</protein>
<name>A0A432GNA1_9DELT</name>
<evidence type="ECO:0000313" key="5">
    <source>
        <dbReference type="Proteomes" id="UP000287719"/>
    </source>
</evidence>
<reference evidence="4 5" key="1">
    <citation type="submission" date="2018-06" db="EMBL/GenBank/DDBJ databases">
        <title>Combined omics and stable isotope probing to characterize newly discovered Mariana Back-Arc vent microbial communities.</title>
        <authorList>
            <person name="Trembath-Reichert E."/>
            <person name="Huber J.A."/>
        </authorList>
    </citation>
    <scope>NUCLEOTIDE SEQUENCE [LARGE SCALE GENOMIC DNA]</scope>
    <source>
        <strain evidence="4">MAG 54</strain>
    </source>
</reference>
<gene>
    <name evidence="4" type="ORF">DSY95_05640</name>
</gene>
<sequence>MQSEFLYPKIADRAPPGVWEQEGSKDILERAHETAFEILSTHFPDHITPKADTNIRDRFPILLSRDAMKPSARCKKG</sequence>
<dbReference type="Pfam" id="PF06253">
    <property type="entry name" value="MTTB"/>
    <property type="match status" value="1"/>
</dbReference>
<dbReference type="Gene3D" id="3.20.20.480">
    <property type="entry name" value="Trimethylamine methyltransferase-like"/>
    <property type="match status" value="1"/>
</dbReference>
<dbReference type="InterPro" id="IPR010426">
    <property type="entry name" value="MTTB_MeTrfase"/>
</dbReference>
<comment type="caution">
    <text evidence="4">The sequence shown here is derived from an EMBL/GenBank/DDBJ whole genome shotgun (WGS) entry which is preliminary data.</text>
</comment>
<evidence type="ECO:0000256" key="2">
    <source>
        <dbReference type="ARBA" id="ARBA00022603"/>
    </source>
</evidence>